<name>W8BXB3_CERCA</name>
<dbReference type="KEGG" id="ccat:101461847"/>
<evidence type="ECO:0000313" key="2">
    <source>
        <dbReference type="EMBL" id="CAD7011808.1"/>
    </source>
</evidence>
<dbReference type="Proteomes" id="UP000606786">
    <property type="component" value="Unassembled WGS sequence"/>
</dbReference>
<gene>
    <name evidence="2" type="ORF">CCAP1982_LOCUS19918</name>
</gene>
<evidence type="ECO:0000256" key="1">
    <source>
        <dbReference type="SAM" id="MobiDB-lite"/>
    </source>
</evidence>
<reference evidence="3" key="1">
    <citation type="submission" date="2013-07" db="EMBL/GenBank/DDBJ databases">
        <authorList>
            <person name="Geib S."/>
        </authorList>
    </citation>
    <scope>NUCLEOTIDE SEQUENCE</scope>
</reference>
<keyword evidence="4" id="KW-1185">Reference proteome</keyword>
<feature type="region of interest" description="Disordered" evidence="1">
    <location>
        <begin position="102"/>
        <end position="135"/>
    </location>
</feature>
<proteinExistence type="evidence at transcript level"/>
<accession>W8BXB3</accession>
<reference evidence="3" key="2">
    <citation type="journal article" date="2014" name="BMC Genomics">
        <title>A genomic perspective to assessing quality of mass-reared SIT flies used in Mediterranean fruit fly (Ceratitis capitata) eradication in California.</title>
        <authorList>
            <person name="Calla B."/>
            <person name="Hall B."/>
            <person name="Hou S."/>
            <person name="Geib S.M."/>
        </authorList>
    </citation>
    <scope>NUCLEOTIDE SEQUENCE</scope>
</reference>
<sequence>MVRIRGIKCGVADDNHKLTEPSTIIKNPKLIEFIRHRRKDFRGEEPVCEKCAQEIKKLYMEKMRRAGIAKQQKRSLELSSSITDIDETVTNRKLRVLHAGKKSTTTTTTATTAGLSQEQFTTSQSTLDEGPSTSAAAASKLKRKLQKDKRRTRHIVADNDADVDTNDDDDEFVPSPNALNGTRLPNIQPIPKRRKFVHANPDVLNIYMAGLTGG</sequence>
<feature type="compositionally biased region" description="Acidic residues" evidence="1">
    <location>
        <begin position="160"/>
        <end position="172"/>
    </location>
</feature>
<organism evidence="3">
    <name type="scientific">Ceratitis capitata</name>
    <name type="common">Mediterranean fruit fly</name>
    <name type="synonym">Tephritis capitata</name>
    <dbReference type="NCBI Taxonomy" id="7213"/>
    <lineage>
        <taxon>Eukaryota</taxon>
        <taxon>Metazoa</taxon>
        <taxon>Ecdysozoa</taxon>
        <taxon>Arthropoda</taxon>
        <taxon>Hexapoda</taxon>
        <taxon>Insecta</taxon>
        <taxon>Pterygota</taxon>
        <taxon>Neoptera</taxon>
        <taxon>Endopterygota</taxon>
        <taxon>Diptera</taxon>
        <taxon>Brachycera</taxon>
        <taxon>Muscomorpha</taxon>
        <taxon>Tephritoidea</taxon>
        <taxon>Tephritidae</taxon>
        <taxon>Ceratitis</taxon>
        <taxon>Ceratitis</taxon>
    </lineage>
</organism>
<dbReference type="EMBL" id="CAJHJT010000056">
    <property type="protein sequence ID" value="CAD7011808.1"/>
    <property type="molecule type" value="Genomic_DNA"/>
</dbReference>
<evidence type="ECO:0000313" key="3">
    <source>
        <dbReference type="EMBL" id="JAC05946.1"/>
    </source>
</evidence>
<dbReference type="AlphaFoldDB" id="W8BXB3"/>
<feature type="compositionally biased region" description="Polar residues" evidence="1">
    <location>
        <begin position="114"/>
        <end position="127"/>
    </location>
</feature>
<dbReference type="EMBL" id="GAMC01000610">
    <property type="protein sequence ID" value="JAC05946.1"/>
    <property type="molecule type" value="mRNA"/>
</dbReference>
<dbReference type="OrthoDB" id="8031641at2759"/>
<protein>
    <submittedName>
        <fullName evidence="2">(Mediterranean fruit fly) hypothetical protein</fullName>
    </submittedName>
</protein>
<reference evidence="2" key="3">
    <citation type="submission" date="2020-11" db="EMBL/GenBank/DDBJ databases">
        <authorList>
            <person name="Whitehead M."/>
        </authorList>
    </citation>
    <scope>NUCLEOTIDE SEQUENCE</scope>
    <source>
        <strain evidence="2">EGII</strain>
    </source>
</reference>
<feature type="region of interest" description="Disordered" evidence="1">
    <location>
        <begin position="160"/>
        <end position="179"/>
    </location>
</feature>
<evidence type="ECO:0000313" key="4">
    <source>
        <dbReference type="Proteomes" id="UP000606786"/>
    </source>
</evidence>
<feature type="compositionally biased region" description="Low complexity" evidence="1">
    <location>
        <begin position="104"/>
        <end position="113"/>
    </location>
</feature>